<name>A0A833LYG5_9LEPT</name>
<evidence type="ECO:0008006" key="4">
    <source>
        <dbReference type="Google" id="ProtNLM"/>
    </source>
</evidence>
<evidence type="ECO:0000313" key="2">
    <source>
        <dbReference type="EMBL" id="KAB2934734.1"/>
    </source>
</evidence>
<dbReference type="EMBL" id="WBUI01000002">
    <property type="protein sequence ID" value="KAB2934734.1"/>
    <property type="molecule type" value="Genomic_DNA"/>
</dbReference>
<feature type="region of interest" description="Disordered" evidence="1">
    <location>
        <begin position="38"/>
        <end position="58"/>
    </location>
</feature>
<dbReference type="Gene3D" id="2.60.450.10">
    <property type="entry name" value="Lipopolysaccharide (LPS) transport protein A like domain"/>
    <property type="match status" value="1"/>
</dbReference>
<feature type="compositionally biased region" description="Basic and acidic residues" evidence="1">
    <location>
        <begin position="295"/>
        <end position="312"/>
    </location>
</feature>
<proteinExistence type="predicted"/>
<dbReference type="Proteomes" id="UP000460298">
    <property type="component" value="Unassembled WGS sequence"/>
</dbReference>
<dbReference type="PROSITE" id="PS51257">
    <property type="entry name" value="PROKAR_LIPOPROTEIN"/>
    <property type="match status" value="1"/>
</dbReference>
<feature type="region of interest" description="Disordered" evidence="1">
    <location>
        <begin position="295"/>
        <end position="331"/>
    </location>
</feature>
<evidence type="ECO:0000256" key="1">
    <source>
        <dbReference type="SAM" id="MobiDB-lite"/>
    </source>
</evidence>
<dbReference type="AlphaFoldDB" id="A0A833LYG5"/>
<protein>
    <recommendedName>
        <fullName evidence="4">Organic solvent tolerance-like N-terminal domain-containing protein</fullName>
    </recommendedName>
</protein>
<comment type="caution">
    <text evidence="2">The sequence shown here is derived from an EMBL/GenBank/DDBJ whole genome shotgun (WGS) entry which is preliminary data.</text>
</comment>
<reference evidence="2 3" key="1">
    <citation type="submission" date="2019-10" db="EMBL/GenBank/DDBJ databases">
        <title>Extracellular Electron Transfer in a Candidatus Methanoperedens spp. Enrichment Culture.</title>
        <authorList>
            <person name="Berger S."/>
            <person name="Rangel Shaw D."/>
            <person name="Berben T."/>
            <person name="In 'T Zandt M."/>
            <person name="Frank J."/>
            <person name="Reimann J."/>
            <person name="Jetten M.S.M."/>
            <person name="Welte C.U."/>
        </authorList>
    </citation>
    <scope>NUCLEOTIDE SEQUENCE [LARGE SCALE GENOMIC DNA]</scope>
    <source>
        <strain evidence="2">SB12</strain>
    </source>
</reference>
<sequence>MSALRFMITLFVVVASLSCRSLPYQEILPWSGERTVQEVSPDKPLPQPVMTDNSATERRKSVPTQFYAAELVREPVVIDGKPGFRMILRGDATIVHDDTTLKAPLIYLDPGNEGRLVGGVTITDREQGLTLRAASGTYSRAKEFVSIEGLPRIEIRQGGGKPVIVTTNLLKRDLAEKKSYLDGDVRMHGERWSLLADRGVLSDDTGVMLFEKEPVLIGRDIYMSGGNIEYLTKEKKVVLKDRPFARLIMVERTEAKSAVQESWQKSLRPETQAYLKTLPPGTDPKMLPPEIQEELRRASEEAQRQEQQKKEPANPSRGSDAGADQATAINERRVPYDLSAGRIEYRFDEKGEAHLLGGVKITSETRSLYGEQFRLSGAGLSLIEADRGVKLIDRKEKMQINARLMRYDTKKRWLWLSGSPVVELQEKNGPGIRARLEAAVIERDMEKEITLARGNVHLKRKAEEAIAEIAVFREKEQKMDLTGRPFLLRGGVWVRCKKIQMLSNPDRVIFEEDLSGGVR</sequence>
<organism evidence="2 3">
    <name type="scientific">Leptonema illini</name>
    <dbReference type="NCBI Taxonomy" id="183"/>
    <lineage>
        <taxon>Bacteria</taxon>
        <taxon>Pseudomonadati</taxon>
        <taxon>Spirochaetota</taxon>
        <taxon>Spirochaetia</taxon>
        <taxon>Leptospirales</taxon>
        <taxon>Leptospiraceae</taxon>
        <taxon>Leptonema</taxon>
    </lineage>
</organism>
<accession>A0A833LYG5</accession>
<evidence type="ECO:0000313" key="3">
    <source>
        <dbReference type="Proteomes" id="UP000460298"/>
    </source>
</evidence>
<gene>
    <name evidence="2" type="ORF">F9K24_02865</name>
</gene>